<dbReference type="PROSITE" id="PS00298">
    <property type="entry name" value="HSP90"/>
    <property type="match status" value="1"/>
</dbReference>
<reference evidence="9" key="1">
    <citation type="submission" date="2025-08" db="UniProtKB">
        <authorList>
            <consortium name="RefSeq"/>
        </authorList>
    </citation>
    <scope>IDENTIFICATION</scope>
</reference>
<comment type="similarity">
    <text evidence="1">Belongs to the heat shock protein 90 family.</text>
</comment>
<gene>
    <name evidence="9" type="primary">LOC102386157</name>
</gene>
<feature type="region of interest" description="Disordered" evidence="5">
    <location>
        <begin position="289"/>
        <end position="326"/>
    </location>
</feature>
<dbReference type="InterPro" id="IPR003594">
    <property type="entry name" value="HATPase_dom"/>
</dbReference>
<dbReference type="KEGG" id="asn:102386157"/>
<dbReference type="PANTHER" id="PTHR11528">
    <property type="entry name" value="HEAT SHOCK PROTEIN 90 FAMILY MEMBER"/>
    <property type="match status" value="1"/>
</dbReference>
<evidence type="ECO:0000259" key="7">
    <source>
        <dbReference type="SMART" id="SM00387"/>
    </source>
</evidence>
<evidence type="ECO:0000256" key="4">
    <source>
        <dbReference type="ARBA" id="ARBA00023186"/>
    </source>
</evidence>
<keyword evidence="4" id="KW-0143">Chaperone</keyword>
<evidence type="ECO:0000256" key="5">
    <source>
        <dbReference type="SAM" id="MobiDB-lite"/>
    </source>
</evidence>
<dbReference type="InParanoid" id="A0A3Q0FWJ5"/>
<dbReference type="InterPro" id="IPR019805">
    <property type="entry name" value="Heat_shock_protein_90_CS"/>
</dbReference>
<dbReference type="Gene3D" id="3.30.565.10">
    <property type="entry name" value="Histidine kinase-like ATPase, C-terminal domain"/>
    <property type="match status" value="1"/>
</dbReference>
<name>A0A3Q0FWJ5_ALLSI</name>
<evidence type="ECO:0000256" key="3">
    <source>
        <dbReference type="ARBA" id="ARBA00022840"/>
    </source>
</evidence>
<dbReference type="AlphaFoldDB" id="A0A3Q0FWJ5"/>
<keyword evidence="6" id="KW-0732">Signal</keyword>
<proteinExistence type="inferred from homology"/>
<dbReference type="GO" id="GO:0005524">
    <property type="term" value="F:ATP binding"/>
    <property type="evidence" value="ECO:0007669"/>
    <property type="project" value="UniProtKB-KW"/>
</dbReference>
<dbReference type="PRINTS" id="PR00775">
    <property type="entry name" value="HEATSHOCK90"/>
</dbReference>
<dbReference type="RefSeq" id="XP_025051627.1">
    <property type="nucleotide sequence ID" value="XM_025195842.1"/>
</dbReference>
<keyword evidence="8" id="KW-1185">Reference proteome</keyword>
<evidence type="ECO:0000313" key="8">
    <source>
        <dbReference type="Proteomes" id="UP000189705"/>
    </source>
</evidence>
<feature type="chain" id="PRO_5018020804" evidence="6">
    <location>
        <begin position="22"/>
        <end position="369"/>
    </location>
</feature>
<evidence type="ECO:0000256" key="1">
    <source>
        <dbReference type="ARBA" id="ARBA00008239"/>
    </source>
</evidence>
<dbReference type="Proteomes" id="UP000189705">
    <property type="component" value="Unplaced"/>
</dbReference>
<keyword evidence="3" id="KW-0067">ATP-binding</keyword>
<evidence type="ECO:0000256" key="6">
    <source>
        <dbReference type="SAM" id="SignalP"/>
    </source>
</evidence>
<protein>
    <submittedName>
        <fullName evidence="9">Endoplasmin-like</fullName>
    </submittedName>
</protein>
<organism evidence="8 9">
    <name type="scientific">Alligator sinensis</name>
    <name type="common">Chinese alligator</name>
    <dbReference type="NCBI Taxonomy" id="38654"/>
    <lineage>
        <taxon>Eukaryota</taxon>
        <taxon>Metazoa</taxon>
        <taxon>Chordata</taxon>
        <taxon>Craniata</taxon>
        <taxon>Vertebrata</taxon>
        <taxon>Euteleostomi</taxon>
        <taxon>Archelosauria</taxon>
        <taxon>Archosauria</taxon>
        <taxon>Crocodylia</taxon>
        <taxon>Alligatoridae</taxon>
        <taxon>Alligatorinae</taxon>
        <taxon>Alligator</taxon>
    </lineage>
</organism>
<dbReference type="InterPro" id="IPR036890">
    <property type="entry name" value="HATPase_C_sf"/>
</dbReference>
<dbReference type="STRING" id="38654.A0A3Q0FWJ5"/>
<sequence>MKLLWGVGLLGVLLLAASVRADEVEVDATVEDDMGKSREGSRTDDEVVQREEEAIQLDGLNASQIKEIREKSEKFAFQAEVNRMMKLIINSLYKNKEIFLRELISNASDALDKIRLISLTDENALSGNEELTVKIKCDKEKNMLHVTDTGIGMTKEELIKNLGTIAKSGTSEFLNKITEMQDSSQSTSELIGQFGVGFYSAFLVADRVIVTSKHNNDTQHIWESDSNEFSVIDDPRGNTLGRGTTITLVLKEETSDYLELDTIKNLVKKYSQFINFPIYVWSSKTETVEEPIDEEEAKEKEEKEETDDEEAAVEEEEEEKKPKTKKVEKTVWDWELMNDIKPIWQRPAKEVEEDDYKAFYKSFSKVTLL</sequence>
<evidence type="ECO:0000313" key="9">
    <source>
        <dbReference type="RefSeq" id="XP_025051627.1"/>
    </source>
</evidence>
<dbReference type="CDD" id="cd16927">
    <property type="entry name" value="HATPase_Hsp90-like"/>
    <property type="match status" value="1"/>
</dbReference>
<feature type="signal peptide" evidence="6">
    <location>
        <begin position="1"/>
        <end position="21"/>
    </location>
</feature>
<evidence type="ECO:0000256" key="2">
    <source>
        <dbReference type="ARBA" id="ARBA00022741"/>
    </source>
</evidence>
<dbReference type="Pfam" id="PF00183">
    <property type="entry name" value="HSP90"/>
    <property type="match status" value="1"/>
</dbReference>
<dbReference type="GO" id="GO:0140662">
    <property type="term" value="F:ATP-dependent protein folding chaperone"/>
    <property type="evidence" value="ECO:0007669"/>
    <property type="project" value="InterPro"/>
</dbReference>
<dbReference type="Pfam" id="PF13589">
    <property type="entry name" value="HATPase_c_3"/>
    <property type="match status" value="1"/>
</dbReference>
<dbReference type="FunFam" id="3.30.565.10:FF:000005">
    <property type="entry name" value="Heat shock protein 90"/>
    <property type="match status" value="1"/>
</dbReference>
<dbReference type="GeneID" id="102386157"/>
<dbReference type="GO" id="GO:0051082">
    <property type="term" value="F:unfolded protein binding"/>
    <property type="evidence" value="ECO:0007669"/>
    <property type="project" value="InterPro"/>
</dbReference>
<accession>A0A3Q0FWJ5</accession>
<dbReference type="GO" id="GO:0016887">
    <property type="term" value="F:ATP hydrolysis activity"/>
    <property type="evidence" value="ECO:0007669"/>
    <property type="project" value="InterPro"/>
</dbReference>
<dbReference type="SUPFAM" id="SSF55874">
    <property type="entry name" value="ATPase domain of HSP90 chaperone/DNA topoisomerase II/histidine kinase"/>
    <property type="match status" value="1"/>
</dbReference>
<keyword evidence="2" id="KW-0547">Nucleotide-binding</keyword>
<feature type="domain" description="Histidine kinase/HSP90-like ATPase" evidence="7">
    <location>
        <begin position="95"/>
        <end position="254"/>
    </location>
</feature>
<dbReference type="InterPro" id="IPR001404">
    <property type="entry name" value="Hsp90_fam"/>
</dbReference>
<dbReference type="InterPro" id="IPR020575">
    <property type="entry name" value="Hsp90_N"/>
</dbReference>
<dbReference type="SMART" id="SM00387">
    <property type="entry name" value="HATPase_c"/>
    <property type="match status" value="1"/>
</dbReference>
<feature type="compositionally biased region" description="Acidic residues" evidence="5">
    <location>
        <begin position="304"/>
        <end position="318"/>
    </location>
</feature>